<dbReference type="GO" id="GO:0005634">
    <property type="term" value="C:nucleus"/>
    <property type="evidence" value="ECO:0007669"/>
    <property type="project" value="UniProtKB-SubCell"/>
</dbReference>
<evidence type="ECO:0000256" key="4">
    <source>
        <dbReference type="ARBA" id="ARBA00023163"/>
    </source>
</evidence>
<evidence type="ECO:0000256" key="6">
    <source>
        <dbReference type="SAM" id="MobiDB-lite"/>
    </source>
</evidence>
<accession>A0A8T0WVZ3</accession>
<sequence>MEDAGPVHHYAHAHHLHRSKRPPAAIMDEDADGDALPKGARYRGVRRRPWGRFAAEIRDPMSKERRWLGTFDTAEQAACAYDAAARAMRGNKARTNFPGHVAAGYWPWAAPPPATRNPFLLHNLIMSSSPHHGLRLLHHADHGHVVSPAPSRPPAPDAATMPAPSPVAPPPAALDDEDADDWGDLMRGEPADAGLLQDALHGFYPAGTRPRAGASGNLLAAGGGGRAAVPIKQERHDAFIDVDEEDEYPMMRQGLLGDVIQYPAFVEAFVAAPSAPTRRGRRG</sequence>
<protein>
    <recommendedName>
        <fullName evidence="7">AP2/ERF domain-containing protein</fullName>
    </recommendedName>
</protein>
<dbReference type="SMART" id="SM00380">
    <property type="entry name" value="AP2"/>
    <property type="match status" value="1"/>
</dbReference>
<dbReference type="AlphaFoldDB" id="A0A8T0WVZ3"/>
<evidence type="ECO:0000256" key="1">
    <source>
        <dbReference type="ARBA" id="ARBA00004123"/>
    </source>
</evidence>
<dbReference type="GO" id="GO:0003700">
    <property type="term" value="F:DNA-binding transcription factor activity"/>
    <property type="evidence" value="ECO:0007669"/>
    <property type="project" value="InterPro"/>
</dbReference>
<dbReference type="Gene3D" id="3.30.730.10">
    <property type="entry name" value="AP2/ERF domain"/>
    <property type="match status" value="1"/>
</dbReference>
<comment type="subcellular location">
    <subcellularLocation>
        <location evidence="1">Nucleus</location>
    </subcellularLocation>
</comment>
<dbReference type="InterPro" id="IPR036955">
    <property type="entry name" value="AP2/ERF_dom_sf"/>
</dbReference>
<feature type="region of interest" description="Disordered" evidence="6">
    <location>
        <begin position="1"/>
        <end position="40"/>
    </location>
</feature>
<evidence type="ECO:0000256" key="2">
    <source>
        <dbReference type="ARBA" id="ARBA00023015"/>
    </source>
</evidence>
<keyword evidence="9" id="KW-1185">Reference proteome</keyword>
<feature type="compositionally biased region" description="Basic residues" evidence="6">
    <location>
        <begin position="9"/>
        <end position="21"/>
    </location>
</feature>
<evidence type="ECO:0000313" key="8">
    <source>
        <dbReference type="EMBL" id="KAG2652010.1"/>
    </source>
</evidence>
<dbReference type="PANTHER" id="PTHR31677">
    <property type="entry name" value="AP2 DOMAIN CLASS TRANSCRIPTION FACTOR"/>
    <property type="match status" value="1"/>
</dbReference>
<dbReference type="FunFam" id="3.30.730.10:FF:000001">
    <property type="entry name" value="Ethylene-responsive transcription factor 2"/>
    <property type="match status" value="1"/>
</dbReference>
<feature type="region of interest" description="Disordered" evidence="6">
    <location>
        <begin position="143"/>
        <end position="172"/>
    </location>
</feature>
<dbReference type="EMBL" id="CM029038">
    <property type="protein sequence ID" value="KAG2652010.1"/>
    <property type="molecule type" value="Genomic_DNA"/>
</dbReference>
<dbReference type="GO" id="GO:0003677">
    <property type="term" value="F:DNA binding"/>
    <property type="evidence" value="ECO:0007669"/>
    <property type="project" value="UniProtKB-KW"/>
</dbReference>
<reference evidence="8" key="1">
    <citation type="submission" date="2020-05" db="EMBL/GenBank/DDBJ databases">
        <title>WGS assembly of Panicum virgatum.</title>
        <authorList>
            <person name="Lovell J.T."/>
            <person name="Jenkins J."/>
            <person name="Shu S."/>
            <person name="Juenger T.E."/>
            <person name="Schmutz J."/>
        </authorList>
    </citation>
    <scope>NUCLEOTIDE SEQUENCE</scope>
    <source>
        <strain evidence="8">AP13</strain>
    </source>
</reference>
<organism evidence="8 9">
    <name type="scientific">Panicum virgatum</name>
    <name type="common">Blackwell switchgrass</name>
    <dbReference type="NCBI Taxonomy" id="38727"/>
    <lineage>
        <taxon>Eukaryota</taxon>
        <taxon>Viridiplantae</taxon>
        <taxon>Streptophyta</taxon>
        <taxon>Embryophyta</taxon>
        <taxon>Tracheophyta</taxon>
        <taxon>Spermatophyta</taxon>
        <taxon>Magnoliopsida</taxon>
        <taxon>Liliopsida</taxon>
        <taxon>Poales</taxon>
        <taxon>Poaceae</taxon>
        <taxon>PACMAD clade</taxon>
        <taxon>Panicoideae</taxon>
        <taxon>Panicodae</taxon>
        <taxon>Paniceae</taxon>
        <taxon>Panicinae</taxon>
        <taxon>Panicum</taxon>
        <taxon>Panicum sect. Hiantes</taxon>
    </lineage>
</organism>
<dbReference type="PROSITE" id="PS51032">
    <property type="entry name" value="AP2_ERF"/>
    <property type="match status" value="1"/>
</dbReference>
<dbReference type="Proteomes" id="UP000823388">
    <property type="component" value="Chromosome 1N"/>
</dbReference>
<evidence type="ECO:0000256" key="3">
    <source>
        <dbReference type="ARBA" id="ARBA00023125"/>
    </source>
</evidence>
<dbReference type="InterPro" id="IPR001471">
    <property type="entry name" value="AP2/ERF_dom"/>
</dbReference>
<keyword evidence="3" id="KW-0238">DNA-binding</keyword>
<name>A0A8T0WVZ3_PANVG</name>
<gene>
    <name evidence="8" type="ORF">PVAP13_1NG327300</name>
</gene>
<keyword evidence="5" id="KW-0539">Nucleus</keyword>
<keyword evidence="4" id="KW-0804">Transcription</keyword>
<evidence type="ECO:0000256" key="5">
    <source>
        <dbReference type="ARBA" id="ARBA00023242"/>
    </source>
</evidence>
<keyword evidence="2" id="KW-0805">Transcription regulation</keyword>
<comment type="caution">
    <text evidence="8">The sequence shown here is derived from an EMBL/GenBank/DDBJ whole genome shotgun (WGS) entry which is preliminary data.</text>
</comment>
<evidence type="ECO:0000259" key="7">
    <source>
        <dbReference type="PROSITE" id="PS51032"/>
    </source>
</evidence>
<feature type="compositionally biased region" description="Pro residues" evidence="6">
    <location>
        <begin position="163"/>
        <end position="172"/>
    </location>
</feature>
<dbReference type="SUPFAM" id="SSF54171">
    <property type="entry name" value="DNA-binding domain"/>
    <property type="match status" value="1"/>
</dbReference>
<dbReference type="OrthoDB" id="642697at2759"/>
<dbReference type="PRINTS" id="PR00367">
    <property type="entry name" value="ETHRSPELEMNT"/>
</dbReference>
<dbReference type="Pfam" id="PF00847">
    <property type="entry name" value="AP2"/>
    <property type="match status" value="1"/>
</dbReference>
<dbReference type="CDD" id="cd00018">
    <property type="entry name" value="AP2"/>
    <property type="match status" value="1"/>
</dbReference>
<dbReference type="InterPro" id="IPR016177">
    <property type="entry name" value="DNA-bd_dom_sf"/>
</dbReference>
<dbReference type="PANTHER" id="PTHR31677:SF146">
    <property type="entry name" value="ETHYLENE-RESPONSIVE TRANSCRIPTION FACTOR ESR2"/>
    <property type="match status" value="1"/>
</dbReference>
<feature type="domain" description="AP2/ERF" evidence="7">
    <location>
        <begin position="41"/>
        <end position="98"/>
    </location>
</feature>
<proteinExistence type="predicted"/>
<evidence type="ECO:0000313" key="9">
    <source>
        <dbReference type="Proteomes" id="UP000823388"/>
    </source>
</evidence>